<reference evidence="4" key="1">
    <citation type="submission" date="2013-04" db="EMBL/GenBank/DDBJ databases">
        <authorList>
            <person name="Qu J."/>
            <person name="Murali S.C."/>
            <person name="Bandaranaike D."/>
            <person name="Bellair M."/>
            <person name="Blankenburg K."/>
            <person name="Chao H."/>
            <person name="Dinh H."/>
            <person name="Doddapaneni H."/>
            <person name="Downs B."/>
            <person name="Dugan-Rocha S."/>
            <person name="Elkadiri S."/>
            <person name="Gnanaolivu R.D."/>
            <person name="Hernandez B."/>
            <person name="Javaid M."/>
            <person name="Jayaseelan J.C."/>
            <person name="Lee S."/>
            <person name="Li M."/>
            <person name="Ming W."/>
            <person name="Munidasa M."/>
            <person name="Muniz J."/>
            <person name="Nguyen L."/>
            <person name="Ongeri F."/>
            <person name="Osuji N."/>
            <person name="Pu L.-L."/>
            <person name="Puazo M."/>
            <person name="Qu C."/>
            <person name="Quiroz J."/>
            <person name="Raj R."/>
            <person name="Weissenberger G."/>
            <person name="Xin Y."/>
            <person name="Zou X."/>
            <person name="Han Y."/>
            <person name="Richards S."/>
            <person name="Worley K."/>
            <person name="Muzny D."/>
            <person name="Gibbs R."/>
        </authorList>
    </citation>
    <scope>NUCLEOTIDE SEQUENCE</scope>
    <source>
        <strain evidence="4">Sampled in the wild</strain>
    </source>
</reference>
<feature type="non-terminal residue" evidence="4">
    <location>
        <position position="328"/>
    </location>
</feature>
<dbReference type="PRINTS" id="PR00633">
    <property type="entry name" value="RCCNDNSATION"/>
</dbReference>
<name>A0A8K0KKI9_LADFU</name>
<dbReference type="Pfam" id="PF25390">
    <property type="entry name" value="WD40_RLD"/>
    <property type="match status" value="1"/>
</dbReference>
<feature type="repeat" description="RCC1" evidence="2">
    <location>
        <begin position="125"/>
        <end position="179"/>
    </location>
</feature>
<dbReference type="InterPro" id="IPR051625">
    <property type="entry name" value="Signaling_Regulatory_Domain"/>
</dbReference>
<evidence type="ECO:0000313" key="5">
    <source>
        <dbReference type="Proteomes" id="UP000792457"/>
    </source>
</evidence>
<dbReference type="SUPFAM" id="SSF50985">
    <property type="entry name" value="RCC1/BLIP-II"/>
    <property type="match status" value="1"/>
</dbReference>
<evidence type="ECO:0000259" key="3">
    <source>
        <dbReference type="Pfam" id="PF25390"/>
    </source>
</evidence>
<evidence type="ECO:0000256" key="1">
    <source>
        <dbReference type="ARBA" id="ARBA00022737"/>
    </source>
</evidence>
<sequence>MRYHFFQRLAALYDPSSPVFHSCLLKMFIDYQKSQNLGISPISAEDGSSSSSHPIGDMLEMFVKIMLYLSHKRCGDVPQYHPELMKWNGGARNGLGGSQENHKRDKIMEHPLDAGYAHSGLVWNRGVLTWGNAAHGCLGHGPTMSRYGFPQDVSSFSSLGIEVLSVSCGRQHTLALTSNGVYAWGSAQFGQIGVGMSSGQSPYPTLVESLCEEHIVEISAGQYHSMALTEDGRVYTWGWGVYGQLGHGDVEDCVVPTVVKALQGKEKITRICGGHCHSLALTDDGSLLAWGSSVFGQLGHGAMGKSSLPVKVLLPEPVTMMATAYFHN</sequence>
<accession>A0A8K0KKI9</accession>
<feature type="repeat" description="RCC1" evidence="2">
    <location>
        <begin position="232"/>
        <end position="284"/>
    </location>
</feature>
<evidence type="ECO:0000256" key="2">
    <source>
        <dbReference type="PROSITE-ProRule" id="PRU00235"/>
    </source>
</evidence>
<dbReference type="Gene3D" id="2.130.10.30">
    <property type="entry name" value="Regulator of chromosome condensation 1/beta-lactamase-inhibitor protein II"/>
    <property type="match status" value="1"/>
</dbReference>
<dbReference type="OrthoDB" id="16281at2759"/>
<evidence type="ECO:0000313" key="4">
    <source>
        <dbReference type="EMBL" id="KAG8235979.1"/>
    </source>
</evidence>
<dbReference type="InterPro" id="IPR009091">
    <property type="entry name" value="RCC1/BLIP-II"/>
</dbReference>
<dbReference type="PANTHER" id="PTHR22872">
    <property type="entry name" value="BTK-BINDING PROTEIN-RELATED"/>
    <property type="match status" value="1"/>
</dbReference>
<proteinExistence type="predicted"/>
<dbReference type="AlphaFoldDB" id="A0A8K0KKI9"/>
<keyword evidence="5" id="KW-1185">Reference proteome</keyword>
<dbReference type="InterPro" id="IPR058923">
    <property type="entry name" value="RCC1-like_dom"/>
</dbReference>
<keyword evidence="1" id="KW-0677">Repeat</keyword>
<dbReference type="PROSITE" id="PS50012">
    <property type="entry name" value="RCC1_3"/>
    <property type="match status" value="4"/>
</dbReference>
<reference evidence="4" key="2">
    <citation type="submission" date="2017-10" db="EMBL/GenBank/DDBJ databases">
        <title>Ladona fulva Genome sequencing and assembly.</title>
        <authorList>
            <person name="Murali S."/>
            <person name="Richards S."/>
            <person name="Bandaranaike D."/>
            <person name="Bellair M."/>
            <person name="Blankenburg K."/>
            <person name="Chao H."/>
            <person name="Dinh H."/>
            <person name="Doddapaneni H."/>
            <person name="Dugan-Rocha S."/>
            <person name="Elkadiri S."/>
            <person name="Gnanaolivu R."/>
            <person name="Hernandez B."/>
            <person name="Skinner E."/>
            <person name="Javaid M."/>
            <person name="Lee S."/>
            <person name="Li M."/>
            <person name="Ming W."/>
            <person name="Munidasa M."/>
            <person name="Muniz J."/>
            <person name="Nguyen L."/>
            <person name="Hughes D."/>
            <person name="Osuji N."/>
            <person name="Pu L.-L."/>
            <person name="Puazo M."/>
            <person name="Qu C."/>
            <person name="Quiroz J."/>
            <person name="Raj R."/>
            <person name="Weissenberger G."/>
            <person name="Xin Y."/>
            <person name="Zou X."/>
            <person name="Han Y."/>
            <person name="Worley K."/>
            <person name="Muzny D."/>
            <person name="Gibbs R."/>
        </authorList>
    </citation>
    <scope>NUCLEOTIDE SEQUENCE</scope>
    <source>
        <strain evidence="4">Sampled in the wild</strain>
    </source>
</reference>
<dbReference type="PROSITE" id="PS00626">
    <property type="entry name" value="RCC1_2"/>
    <property type="match status" value="3"/>
</dbReference>
<feature type="repeat" description="RCC1" evidence="2">
    <location>
        <begin position="179"/>
        <end position="231"/>
    </location>
</feature>
<gene>
    <name evidence="4" type="ORF">J437_LFUL015133</name>
</gene>
<dbReference type="EMBL" id="KZ308975">
    <property type="protein sequence ID" value="KAG8235979.1"/>
    <property type="molecule type" value="Genomic_DNA"/>
</dbReference>
<dbReference type="PANTHER" id="PTHR22872:SF2">
    <property type="entry name" value="INHIBITOR OF BRUTON TYROSINE KINASE"/>
    <property type="match status" value="1"/>
</dbReference>
<feature type="domain" description="RCC1-like" evidence="3">
    <location>
        <begin position="112"/>
        <end position="320"/>
    </location>
</feature>
<protein>
    <recommendedName>
        <fullName evidence="3">RCC1-like domain-containing protein</fullName>
    </recommendedName>
</protein>
<feature type="repeat" description="RCC1" evidence="2">
    <location>
        <begin position="285"/>
        <end position="328"/>
    </location>
</feature>
<dbReference type="InterPro" id="IPR000408">
    <property type="entry name" value="Reg_chr_condens"/>
</dbReference>
<comment type="caution">
    <text evidence="4">The sequence shown here is derived from an EMBL/GenBank/DDBJ whole genome shotgun (WGS) entry which is preliminary data.</text>
</comment>
<organism evidence="4 5">
    <name type="scientific">Ladona fulva</name>
    <name type="common">Scarce chaser dragonfly</name>
    <name type="synonym">Libellula fulva</name>
    <dbReference type="NCBI Taxonomy" id="123851"/>
    <lineage>
        <taxon>Eukaryota</taxon>
        <taxon>Metazoa</taxon>
        <taxon>Ecdysozoa</taxon>
        <taxon>Arthropoda</taxon>
        <taxon>Hexapoda</taxon>
        <taxon>Insecta</taxon>
        <taxon>Pterygota</taxon>
        <taxon>Palaeoptera</taxon>
        <taxon>Odonata</taxon>
        <taxon>Epiprocta</taxon>
        <taxon>Anisoptera</taxon>
        <taxon>Libelluloidea</taxon>
        <taxon>Libellulidae</taxon>
        <taxon>Ladona</taxon>
    </lineage>
</organism>
<dbReference type="Proteomes" id="UP000792457">
    <property type="component" value="Unassembled WGS sequence"/>
</dbReference>